<keyword evidence="2" id="KW-0540">Nuclease</keyword>
<feature type="compositionally biased region" description="Basic residues" evidence="1">
    <location>
        <begin position="312"/>
        <end position="325"/>
    </location>
</feature>
<evidence type="ECO:0000256" key="1">
    <source>
        <dbReference type="SAM" id="MobiDB-lite"/>
    </source>
</evidence>
<sequence length="325" mass="35246">MAWGRTGDTAANHPAALAVLEHDAVDDRLLNEVYGFIHRCSSQSAAHLTDYVVNRGTAIQMAGMSRAQELIEVAIFAGLLTEVEVEVNGRPRKAYKIIDDPEFIHLRTREEIEFERQRKTDNANPALIVPVRLRDGDACRYCGLVVSFAPGVRKGRLAGTYDHREPGKAATVETYVVACGACNAARSDHPNADQTIPLLPAPIKPYYSKHTIAWIESNDWAQRNGLKAPKPPAQQLKPGSPTGNGTTRPAVIEPQAQDSPAAPEPPSADNPQIPADSAEGQCASSGFTGTGRDGTGRSGQVREEAPDPAISKPKRRRRPRNRGRN</sequence>
<dbReference type="GO" id="GO:0004519">
    <property type="term" value="F:endonuclease activity"/>
    <property type="evidence" value="ECO:0007669"/>
    <property type="project" value="UniProtKB-KW"/>
</dbReference>
<dbReference type="GeneID" id="55009960"/>
<protein>
    <submittedName>
        <fullName evidence="2">HNH endonuclease</fullName>
    </submittedName>
</protein>
<evidence type="ECO:0000313" key="2">
    <source>
        <dbReference type="EMBL" id="AZS11748.1"/>
    </source>
</evidence>
<evidence type="ECO:0000313" key="3">
    <source>
        <dbReference type="Proteomes" id="UP000287918"/>
    </source>
</evidence>
<keyword evidence="3" id="KW-1185">Reference proteome</keyword>
<gene>
    <name evidence="2" type="primary">51</name>
    <name evidence="2" type="ORF">PBI_MAJA_51</name>
</gene>
<accession>A0A3S9UNE5</accession>
<dbReference type="RefSeq" id="YP_009818611.1">
    <property type="nucleotide sequence ID" value="NC_048140.1"/>
</dbReference>
<feature type="compositionally biased region" description="Gly residues" evidence="1">
    <location>
        <begin position="288"/>
        <end position="297"/>
    </location>
</feature>
<feature type="region of interest" description="Disordered" evidence="1">
    <location>
        <begin position="223"/>
        <end position="325"/>
    </location>
</feature>
<name>A0A3S9UNE5_9CAUD</name>
<dbReference type="Proteomes" id="UP000287918">
    <property type="component" value="Segment"/>
</dbReference>
<organism evidence="2 3">
    <name type="scientific">Arthrobacter phage Maja</name>
    <dbReference type="NCBI Taxonomy" id="2499009"/>
    <lineage>
        <taxon>Viruses</taxon>
        <taxon>Duplodnaviria</taxon>
        <taxon>Heunggongvirae</taxon>
        <taxon>Uroviricota</taxon>
        <taxon>Caudoviricetes</taxon>
        <taxon>Majavirus</taxon>
        <taxon>Majavirus maja</taxon>
    </lineage>
</organism>
<keyword evidence="2" id="KW-0255">Endonuclease</keyword>
<dbReference type="KEGG" id="vg:55009960"/>
<reference evidence="2 3" key="1">
    <citation type="submission" date="2018-12" db="EMBL/GenBank/DDBJ databases">
        <authorList>
            <person name="Rimple P.A."/>
            <person name="Stoner T.H."/>
            <person name="Garlena R.A."/>
            <person name="Russell D.A."/>
            <person name="Pope W.H."/>
            <person name="Jacobs-Sera D."/>
            <person name="Hatfull G.F."/>
        </authorList>
    </citation>
    <scope>NUCLEOTIDE SEQUENCE [LARGE SCALE GENOMIC DNA]</scope>
</reference>
<proteinExistence type="predicted"/>
<dbReference type="EMBL" id="MK279899">
    <property type="protein sequence ID" value="AZS11748.1"/>
    <property type="molecule type" value="Genomic_DNA"/>
</dbReference>
<keyword evidence="2" id="KW-0378">Hydrolase</keyword>